<evidence type="ECO:0000259" key="4">
    <source>
        <dbReference type="PROSITE" id="PS51387"/>
    </source>
</evidence>
<dbReference type="Pfam" id="PF03450">
    <property type="entry name" value="CO_deh_flav_C"/>
    <property type="match status" value="1"/>
</dbReference>
<dbReference type="InterPro" id="IPR016166">
    <property type="entry name" value="FAD-bd_PCMH"/>
</dbReference>
<dbReference type="Gene3D" id="3.30.390.50">
    <property type="entry name" value="CO dehydrogenase flavoprotein, C-terminal domain"/>
    <property type="match status" value="1"/>
</dbReference>
<keyword evidence="3" id="KW-0560">Oxidoreductase</keyword>
<keyword evidence="6" id="KW-1185">Reference proteome</keyword>
<dbReference type="Pfam" id="PF00941">
    <property type="entry name" value="FAD_binding_5"/>
    <property type="match status" value="1"/>
</dbReference>
<dbReference type="PANTHER" id="PTHR42659:SF2">
    <property type="entry name" value="XANTHINE DEHYDROGENASE SUBUNIT C-RELATED"/>
    <property type="match status" value="1"/>
</dbReference>
<dbReference type="SMART" id="SM01092">
    <property type="entry name" value="CO_deh_flav_C"/>
    <property type="match status" value="1"/>
</dbReference>
<dbReference type="PANTHER" id="PTHR42659">
    <property type="entry name" value="XANTHINE DEHYDROGENASE SUBUNIT C-RELATED"/>
    <property type="match status" value="1"/>
</dbReference>
<protein>
    <submittedName>
        <fullName evidence="5">Xanthine dehydrogenase family protein subunit M</fullName>
    </submittedName>
</protein>
<dbReference type="InterPro" id="IPR051312">
    <property type="entry name" value="Diverse_Substr_Oxidored"/>
</dbReference>
<evidence type="ECO:0000313" key="6">
    <source>
        <dbReference type="Proteomes" id="UP000773614"/>
    </source>
</evidence>
<sequence length="290" mass="30163">MKPAPFEYVRPASLAEACELLAANGDARLIAGGQTLVPMLAMRLARPSMLIDIARLEELRGIRAEDGAIVVGAVTRQAVAERDPLVAREVPLLAKALPWVGHPPTRARGTVGGSIANADPSAEIALVAATLGAEVVVRTGADTETISATEFFIGPMITQVPPDGCVTAVRFPRRPAGRVGTGFGEISVRRSDFALVSAAAQVVLEADGRCAECFVAVGGAADIPLRLEGASALAGTRLADSDIAEAIADDIAGLDTMSDLHASGAYRRRVARTLAMRAVAEAREEASRVH</sequence>
<evidence type="ECO:0000313" key="5">
    <source>
        <dbReference type="EMBL" id="MYZ47265.1"/>
    </source>
</evidence>
<reference evidence="5" key="1">
    <citation type="submission" date="2019-03" db="EMBL/GenBank/DDBJ databases">
        <title>Afifella sp. nov., isolated from activated sludge.</title>
        <authorList>
            <person name="Li Q."/>
            <person name="Liu Y."/>
        </authorList>
    </citation>
    <scope>NUCLEOTIDE SEQUENCE</scope>
    <source>
        <strain evidence="5">L72</strain>
    </source>
</reference>
<evidence type="ECO:0000256" key="3">
    <source>
        <dbReference type="ARBA" id="ARBA00023002"/>
    </source>
</evidence>
<dbReference type="InterPro" id="IPR005107">
    <property type="entry name" value="CO_DH_flav_C"/>
</dbReference>
<evidence type="ECO:0000256" key="1">
    <source>
        <dbReference type="ARBA" id="ARBA00022630"/>
    </source>
</evidence>
<dbReference type="InterPro" id="IPR002346">
    <property type="entry name" value="Mopterin_DH_FAD-bd"/>
</dbReference>
<dbReference type="SUPFAM" id="SSF56176">
    <property type="entry name" value="FAD-binding/transporter-associated domain-like"/>
    <property type="match status" value="1"/>
</dbReference>
<feature type="domain" description="FAD-binding PCMH-type" evidence="4">
    <location>
        <begin position="1"/>
        <end position="176"/>
    </location>
</feature>
<dbReference type="GO" id="GO:0016491">
    <property type="term" value="F:oxidoreductase activity"/>
    <property type="evidence" value="ECO:0007669"/>
    <property type="project" value="UniProtKB-KW"/>
</dbReference>
<gene>
    <name evidence="5" type="ORF">E4O86_06005</name>
</gene>
<dbReference type="InterPro" id="IPR036318">
    <property type="entry name" value="FAD-bd_PCMH-like_sf"/>
</dbReference>
<keyword evidence="1" id="KW-0285">Flavoprotein</keyword>
<dbReference type="RefSeq" id="WP_161139617.1">
    <property type="nucleotide sequence ID" value="NZ_SPKJ01000012.1"/>
</dbReference>
<dbReference type="EMBL" id="SPKJ01000012">
    <property type="protein sequence ID" value="MYZ47265.1"/>
    <property type="molecule type" value="Genomic_DNA"/>
</dbReference>
<dbReference type="AlphaFoldDB" id="A0A964T2P6"/>
<organism evidence="5 6">
    <name type="scientific">Propylenella binzhouense</name>
    <dbReference type="NCBI Taxonomy" id="2555902"/>
    <lineage>
        <taxon>Bacteria</taxon>
        <taxon>Pseudomonadati</taxon>
        <taxon>Pseudomonadota</taxon>
        <taxon>Alphaproteobacteria</taxon>
        <taxon>Hyphomicrobiales</taxon>
        <taxon>Propylenellaceae</taxon>
        <taxon>Propylenella</taxon>
    </lineage>
</organism>
<proteinExistence type="predicted"/>
<name>A0A964T2P6_9HYPH</name>
<comment type="caution">
    <text evidence="5">The sequence shown here is derived from an EMBL/GenBank/DDBJ whole genome shotgun (WGS) entry which is preliminary data.</text>
</comment>
<dbReference type="InterPro" id="IPR036683">
    <property type="entry name" value="CO_DH_flav_C_dom_sf"/>
</dbReference>
<dbReference type="Gene3D" id="3.30.465.10">
    <property type="match status" value="1"/>
</dbReference>
<evidence type="ECO:0000256" key="2">
    <source>
        <dbReference type="ARBA" id="ARBA00022827"/>
    </source>
</evidence>
<dbReference type="Proteomes" id="UP000773614">
    <property type="component" value="Unassembled WGS sequence"/>
</dbReference>
<dbReference type="SUPFAM" id="SSF55447">
    <property type="entry name" value="CO dehydrogenase flavoprotein C-terminal domain-like"/>
    <property type="match status" value="1"/>
</dbReference>
<dbReference type="GO" id="GO:0071949">
    <property type="term" value="F:FAD binding"/>
    <property type="evidence" value="ECO:0007669"/>
    <property type="project" value="InterPro"/>
</dbReference>
<dbReference type="OrthoDB" id="9793944at2"/>
<dbReference type="Gene3D" id="3.30.43.10">
    <property type="entry name" value="Uridine Diphospho-n-acetylenolpyruvylglucosamine Reductase, domain 2"/>
    <property type="match status" value="1"/>
</dbReference>
<dbReference type="InterPro" id="IPR016167">
    <property type="entry name" value="FAD-bd_PCMH_sub1"/>
</dbReference>
<dbReference type="InterPro" id="IPR016169">
    <property type="entry name" value="FAD-bd_PCMH_sub2"/>
</dbReference>
<keyword evidence="2" id="KW-0274">FAD</keyword>
<dbReference type="PROSITE" id="PS51387">
    <property type="entry name" value="FAD_PCMH"/>
    <property type="match status" value="1"/>
</dbReference>
<accession>A0A964T2P6</accession>